<dbReference type="SUPFAM" id="SSF103473">
    <property type="entry name" value="MFS general substrate transporter"/>
    <property type="match status" value="1"/>
</dbReference>
<evidence type="ECO:0000256" key="7">
    <source>
        <dbReference type="RuleBase" id="RU003346"/>
    </source>
</evidence>
<dbReference type="InterPro" id="IPR050360">
    <property type="entry name" value="MFS_Sugar_Transporters"/>
</dbReference>
<feature type="transmembrane region" description="Helical" evidence="8">
    <location>
        <begin position="263"/>
        <end position="282"/>
    </location>
</feature>
<feature type="transmembrane region" description="Helical" evidence="8">
    <location>
        <begin position="201"/>
        <end position="220"/>
    </location>
</feature>
<evidence type="ECO:0000256" key="8">
    <source>
        <dbReference type="SAM" id="Phobius"/>
    </source>
</evidence>
<proteinExistence type="inferred from homology"/>
<evidence type="ECO:0000256" key="1">
    <source>
        <dbReference type="ARBA" id="ARBA00004141"/>
    </source>
</evidence>
<dbReference type="AlphaFoldDB" id="A0A8H6IV58"/>
<dbReference type="Gene3D" id="1.20.1250.20">
    <property type="entry name" value="MFS general substrate transporter like domains"/>
    <property type="match status" value="1"/>
</dbReference>
<name>A0A8H6IV58_9PEZI</name>
<dbReference type="GO" id="GO:0005351">
    <property type="term" value="F:carbohydrate:proton symporter activity"/>
    <property type="evidence" value="ECO:0007669"/>
    <property type="project" value="TreeGrafter"/>
</dbReference>
<dbReference type="InterPro" id="IPR005829">
    <property type="entry name" value="Sugar_transporter_CS"/>
</dbReference>
<dbReference type="NCBIfam" id="TIGR00879">
    <property type="entry name" value="SP"/>
    <property type="match status" value="1"/>
</dbReference>
<evidence type="ECO:0000256" key="3">
    <source>
        <dbReference type="ARBA" id="ARBA00022448"/>
    </source>
</evidence>
<evidence type="ECO:0000313" key="11">
    <source>
        <dbReference type="Proteomes" id="UP000639643"/>
    </source>
</evidence>
<dbReference type="Proteomes" id="UP000639643">
    <property type="component" value="Unassembled WGS sequence"/>
</dbReference>
<evidence type="ECO:0000256" key="5">
    <source>
        <dbReference type="ARBA" id="ARBA00022989"/>
    </source>
</evidence>
<dbReference type="InterPro" id="IPR003663">
    <property type="entry name" value="Sugar/inositol_transpt"/>
</dbReference>
<keyword evidence="3 7" id="KW-0813">Transport</keyword>
<comment type="subcellular location">
    <subcellularLocation>
        <location evidence="1">Membrane</location>
        <topology evidence="1">Multi-pass membrane protein</topology>
    </subcellularLocation>
</comment>
<feature type="domain" description="Major facilitator superfamily (MFS) profile" evidence="9">
    <location>
        <begin position="125"/>
        <end position="566"/>
    </location>
</feature>
<dbReference type="PROSITE" id="PS00217">
    <property type="entry name" value="SUGAR_TRANSPORT_2"/>
    <property type="match status" value="1"/>
</dbReference>
<feature type="transmembrane region" description="Helical" evidence="8">
    <location>
        <begin position="470"/>
        <end position="494"/>
    </location>
</feature>
<evidence type="ECO:0000259" key="9">
    <source>
        <dbReference type="PROSITE" id="PS50850"/>
    </source>
</evidence>
<dbReference type="InterPro" id="IPR036259">
    <property type="entry name" value="MFS_trans_sf"/>
</dbReference>
<gene>
    <name evidence="10" type="ORF">CMUS01_15668</name>
</gene>
<feature type="transmembrane region" description="Helical" evidence="8">
    <location>
        <begin position="515"/>
        <end position="532"/>
    </location>
</feature>
<sequence length="597" mass="65670">MDWHLFIKTCSFSRIPPSTLLSSVLSSPPRPPLLLPLPNPYTQGPKQKQQQQVAVDIMSEPKDTKMPGGDPAKIEAYTTENDHTAGLDHDAKISSFKQDAIDAEQAEFNMGVLEAVRLYPMASMWAFIMSTTIIMESYCVFLMGAFVAMDEFKDRFGVTDKDGLPQIEASWQSALQVGGPLGAIIGVCIAGPITSRIGYRWATILGLMLLNAFIFVFYFANSLALMFVSQLLEGVPWGIFIANAPAYCSEIVPMRLRAPATQMLQMFWALGAIIVGGVCYVYESERNSSAWKVPIALQWMFPTPLAILLYIAPESPWWLVRKGRLEEAAVALGRLGRKSAVTNTSESVAMMRRTIDLEKTEKEPSYAELFKGTDRYRTLIVCGVYAAQNLTGNLIANQAVYFFRQAGIDSQLAFALGLITSALQAVFVMLSWILTTYLGRRTIYVWGSLINVVFLVALGVAGSVGKSTAASLAMASLGLIVSVGFTLGPAPASWVIIAETSAIRLRPLTTGIGRAAYYVVNIPCIFLSTYMLNSTGVDLGGRCGYVWGATGFVCFVMAFIWIPEMKGRSVREIDILFRRKVPARQWKKTVVDINDDE</sequence>
<keyword evidence="11" id="KW-1185">Reference proteome</keyword>
<evidence type="ECO:0000256" key="2">
    <source>
        <dbReference type="ARBA" id="ARBA00010992"/>
    </source>
</evidence>
<dbReference type="InterPro" id="IPR005828">
    <property type="entry name" value="MFS_sugar_transport-like"/>
</dbReference>
<feature type="transmembrane region" description="Helical" evidence="8">
    <location>
        <begin position="412"/>
        <end position="434"/>
    </location>
</feature>
<accession>A0A8H6IV58</accession>
<evidence type="ECO:0000313" key="10">
    <source>
        <dbReference type="EMBL" id="KAF6798910.1"/>
    </source>
</evidence>
<feature type="transmembrane region" description="Helical" evidence="8">
    <location>
        <begin position="443"/>
        <end position="464"/>
    </location>
</feature>
<dbReference type="PANTHER" id="PTHR48022">
    <property type="entry name" value="PLASTIDIC GLUCOSE TRANSPORTER 4"/>
    <property type="match status" value="1"/>
</dbReference>
<dbReference type="OrthoDB" id="6612291at2759"/>
<dbReference type="PANTHER" id="PTHR48022:SF57">
    <property type="entry name" value="MALTOSE TRANSPORTER, PUTATIVE (AFU_ORTHOLOGUE AFUA_4G00150)-RELATED"/>
    <property type="match status" value="1"/>
</dbReference>
<dbReference type="EMBL" id="WIGM01001383">
    <property type="protein sequence ID" value="KAF6798910.1"/>
    <property type="molecule type" value="Genomic_DNA"/>
</dbReference>
<dbReference type="InterPro" id="IPR020846">
    <property type="entry name" value="MFS_dom"/>
</dbReference>
<dbReference type="FunFam" id="1.20.1250.20:FF:000078">
    <property type="entry name" value="MFS maltose transporter, putative"/>
    <property type="match status" value="1"/>
</dbReference>
<reference evidence="10" key="1">
    <citation type="journal article" date="2020" name="Phytopathology">
        <title>Genome Sequence Resources of Colletotrichum truncatum, C. plurivorum, C. musicola, and C. sojae: Four Species Pathogenic to Soybean (Glycine max).</title>
        <authorList>
            <person name="Rogerio F."/>
            <person name="Boufleur T.R."/>
            <person name="Ciampi-Guillardi M."/>
            <person name="Sukno S.A."/>
            <person name="Thon M.R."/>
            <person name="Massola Junior N.S."/>
            <person name="Baroncelli R."/>
        </authorList>
    </citation>
    <scope>NUCLEOTIDE SEQUENCE</scope>
    <source>
        <strain evidence="10">LFN0074</strain>
    </source>
</reference>
<comment type="similarity">
    <text evidence="2 7">Belongs to the major facilitator superfamily. Sugar transporter (TC 2.A.1.1) family.</text>
</comment>
<comment type="caution">
    <text evidence="10">The sequence shown here is derived from an EMBL/GenBank/DDBJ whole genome shotgun (WGS) entry which is preliminary data.</text>
</comment>
<feature type="transmembrane region" description="Helical" evidence="8">
    <location>
        <begin position="125"/>
        <end position="149"/>
    </location>
</feature>
<keyword evidence="6 8" id="KW-0472">Membrane</keyword>
<evidence type="ECO:0000256" key="4">
    <source>
        <dbReference type="ARBA" id="ARBA00022692"/>
    </source>
</evidence>
<dbReference type="Pfam" id="PF00083">
    <property type="entry name" value="Sugar_tr"/>
    <property type="match status" value="1"/>
</dbReference>
<keyword evidence="5 8" id="KW-1133">Transmembrane helix</keyword>
<feature type="transmembrane region" description="Helical" evidence="8">
    <location>
        <begin position="169"/>
        <end position="189"/>
    </location>
</feature>
<feature type="transmembrane region" description="Helical" evidence="8">
    <location>
        <begin position="544"/>
        <end position="562"/>
    </location>
</feature>
<evidence type="ECO:0000256" key="6">
    <source>
        <dbReference type="ARBA" id="ARBA00023136"/>
    </source>
</evidence>
<dbReference type="PROSITE" id="PS50850">
    <property type="entry name" value="MFS"/>
    <property type="match status" value="1"/>
</dbReference>
<keyword evidence="4 8" id="KW-0812">Transmembrane</keyword>
<dbReference type="GO" id="GO:0016020">
    <property type="term" value="C:membrane"/>
    <property type="evidence" value="ECO:0007669"/>
    <property type="project" value="UniProtKB-SubCell"/>
</dbReference>
<protein>
    <submittedName>
        <fullName evidence="10">MFS sp general alpha glucoside:H+ symporter</fullName>
    </submittedName>
</protein>
<organism evidence="10 11">
    <name type="scientific">Colletotrichum musicola</name>
    <dbReference type="NCBI Taxonomy" id="2175873"/>
    <lineage>
        <taxon>Eukaryota</taxon>
        <taxon>Fungi</taxon>
        <taxon>Dikarya</taxon>
        <taxon>Ascomycota</taxon>
        <taxon>Pezizomycotina</taxon>
        <taxon>Sordariomycetes</taxon>
        <taxon>Hypocreomycetidae</taxon>
        <taxon>Glomerellales</taxon>
        <taxon>Glomerellaceae</taxon>
        <taxon>Colletotrichum</taxon>
        <taxon>Colletotrichum orchidearum species complex</taxon>
    </lineage>
</organism>